<comment type="function">
    <text evidence="12">Catalyzes the transfer of the GlcNAc-1-phosphate moiety from UDP-GlcNAc onto the carrier lipid undecaprenyl phosphate (C55-P), yielding GlcNAc-pyrophosphoryl-undecaprenyl (GlcNAc-PP-C55).</text>
</comment>
<dbReference type="PANTHER" id="PTHR22926">
    <property type="entry name" value="PHOSPHO-N-ACETYLMURAMOYL-PENTAPEPTIDE-TRANSFERASE"/>
    <property type="match status" value="1"/>
</dbReference>
<evidence type="ECO:0000256" key="12">
    <source>
        <dbReference type="HAMAP-Rule" id="MF_02030"/>
    </source>
</evidence>
<organism evidence="13 14">
    <name type="scientific">Catenovulum adriaticum</name>
    <dbReference type="NCBI Taxonomy" id="2984846"/>
    <lineage>
        <taxon>Bacteria</taxon>
        <taxon>Pseudomonadati</taxon>
        <taxon>Pseudomonadota</taxon>
        <taxon>Gammaproteobacteria</taxon>
        <taxon>Alteromonadales</taxon>
        <taxon>Alteromonadaceae</taxon>
        <taxon>Catenovulum</taxon>
    </lineage>
</organism>
<dbReference type="Pfam" id="PF00953">
    <property type="entry name" value="Glycos_transf_4"/>
    <property type="match status" value="1"/>
</dbReference>
<feature type="transmembrane region" description="Helical" evidence="12">
    <location>
        <begin position="66"/>
        <end position="82"/>
    </location>
</feature>
<feature type="transmembrane region" description="Helical" evidence="12">
    <location>
        <begin position="6"/>
        <end position="27"/>
    </location>
</feature>
<name>A0ABY7AIV2_9ALTE</name>
<keyword evidence="14" id="KW-1185">Reference proteome</keyword>
<keyword evidence="2 12" id="KW-1003">Cell membrane</keyword>
<keyword evidence="10 12" id="KW-0472">Membrane</keyword>
<evidence type="ECO:0000256" key="11">
    <source>
        <dbReference type="ARBA" id="ARBA00023211"/>
    </source>
</evidence>
<dbReference type="CDD" id="cd06853">
    <property type="entry name" value="GT_WecA_like"/>
    <property type="match status" value="1"/>
</dbReference>
<comment type="catalytic activity">
    <reaction evidence="12">
        <text>di-trans,octa-cis-undecaprenyl phosphate + UDP-N-acetyl-alpha-D-glucosamine = N-acetyl-alpha-D-glucosaminyl-di-trans,octa-cis-undecaprenyl diphosphate + UMP</text>
        <dbReference type="Rhea" id="RHEA:28090"/>
        <dbReference type="ChEBI" id="CHEBI:57705"/>
        <dbReference type="ChEBI" id="CHEBI:57865"/>
        <dbReference type="ChEBI" id="CHEBI:60392"/>
        <dbReference type="ChEBI" id="CHEBI:62959"/>
        <dbReference type="EC" id="2.7.8.33"/>
    </reaction>
</comment>
<feature type="transmembrane region" description="Helical" evidence="12">
    <location>
        <begin position="124"/>
        <end position="142"/>
    </location>
</feature>
<comment type="cofactor">
    <cofactor evidence="12">
        <name>Mg(2+)</name>
        <dbReference type="ChEBI" id="CHEBI:18420"/>
    </cofactor>
</comment>
<feature type="transmembrane region" description="Helical" evidence="12">
    <location>
        <begin position="94"/>
        <end position="112"/>
    </location>
</feature>
<feature type="transmembrane region" description="Helical" evidence="12">
    <location>
        <begin position="239"/>
        <end position="257"/>
    </location>
</feature>
<dbReference type="NCBIfam" id="TIGR02380">
    <property type="entry name" value="ECA_wecA"/>
    <property type="match status" value="1"/>
</dbReference>
<feature type="transmembrane region" description="Helical" evidence="12">
    <location>
        <begin position="207"/>
        <end position="227"/>
    </location>
</feature>
<keyword evidence="8 12" id="KW-0448">Lipopolysaccharide biosynthesis</keyword>
<feature type="transmembrane region" description="Helical" evidence="12">
    <location>
        <begin position="154"/>
        <end position="172"/>
    </location>
</feature>
<dbReference type="PANTHER" id="PTHR22926:SF3">
    <property type="entry name" value="UNDECAPRENYL-PHOSPHATE ALPHA-N-ACETYLGLUCOSAMINYL 1-PHOSPHATE TRANSFERASE"/>
    <property type="match status" value="1"/>
</dbReference>
<dbReference type="RefSeq" id="WP_268073585.1">
    <property type="nucleotide sequence ID" value="NZ_CP109965.1"/>
</dbReference>
<comment type="similarity">
    <text evidence="12">Belongs to the glycosyltransferase 4 family. WecA subfamily.</text>
</comment>
<feature type="transmembrane region" description="Helical" evidence="12">
    <location>
        <begin position="289"/>
        <end position="309"/>
    </location>
</feature>
<dbReference type="InterPro" id="IPR018480">
    <property type="entry name" value="PNAcMuramoyl-5peptid_Trfase_CS"/>
</dbReference>
<evidence type="ECO:0000313" key="14">
    <source>
        <dbReference type="Proteomes" id="UP001163726"/>
    </source>
</evidence>
<dbReference type="PROSITE" id="PS01348">
    <property type="entry name" value="MRAY_2"/>
    <property type="match status" value="1"/>
</dbReference>
<keyword evidence="9 12" id="KW-1133">Transmembrane helix</keyword>
<evidence type="ECO:0000256" key="4">
    <source>
        <dbReference type="ARBA" id="ARBA00022676"/>
    </source>
</evidence>
<evidence type="ECO:0000256" key="6">
    <source>
        <dbReference type="ARBA" id="ARBA00022692"/>
    </source>
</evidence>
<evidence type="ECO:0000256" key="3">
    <source>
        <dbReference type="ARBA" id="ARBA00022519"/>
    </source>
</evidence>
<keyword evidence="11 12" id="KW-0464">Manganese</keyword>
<evidence type="ECO:0000256" key="1">
    <source>
        <dbReference type="ARBA" id="ARBA00004651"/>
    </source>
</evidence>
<comment type="pathway">
    <text evidence="12">Bacterial outer membrane biogenesis; LPS O-antigen biosynthesis.</text>
</comment>
<evidence type="ECO:0000256" key="10">
    <source>
        <dbReference type="ARBA" id="ARBA00023136"/>
    </source>
</evidence>
<comment type="subcellular location">
    <subcellularLocation>
        <location evidence="12">Cell inner membrane</location>
        <topology evidence="12">Multi-pass membrane protein</topology>
    </subcellularLocation>
    <subcellularLocation>
        <location evidence="1">Cell membrane</location>
        <topology evidence="1">Multi-pass membrane protein</topology>
    </subcellularLocation>
</comment>
<evidence type="ECO:0000313" key="13">
    <source>
        <dbReference type="EMBL" id="WAJ69369.1"/>
    </source>
</evidence>
<keyword evidence="6 12" id="KW-0812">Transmembrane</keyword>
<dbReference type="InterPro" id="IPR000715">
    <property type="entry name" value="Glycosyl_transferase_4"/>
</dbReference>
<evidence type="ECO:0000256" key="2">
    <source>
        <dbReference type="ARBA" id="ARBA00022475"/>
    </source>
</evidence>
<reference evidence="13" key="1">
    <citation type="submission" date="2022-10" db="EMBL/GenBank/DDBJ databases">
        <title>Catenovulum adriacola sp. nov. isolated in the Harbour of Susak.</title>
        <authorList>
            <person name="Schoch T."/>
            <person name="Reich S.J."/>
            <person name="Stoeferle S."/>
            <person name="Flaiz M."/>
            <person name="Kazda M."/>
            <person name="Riedel C.U."/>
            <person name="Duerre P."/>
        </authorList>
    </citation>
    <scope>NUCLEOTIDE SEQUENCE</scope>
    <source>
        <strain evidence="13">TS8</strain>
    </source>
</reference>
<dbReference type="EMBL" id="CP109965">
    <property type="protein sequence ID" value="WAJ69369.1"/>
    <property type="molecule type" value="Genomic_DNA"/>
</dbReference>
<keyword evidence="7 12" id="KW-0460">Magnesium</keyword>
<keyword evidence="3 12" id="KW-0997">Cell inner membrane</keyword>
<keyword evidence="5 12" id="KW-0808">Transferase</keyword>
<evidence type="ECO:0000256" key="5">
    <source>
        <dbReference type="ARBA" id="ARBA00022679"/>
    </source>
</evidence>
<feature type="transmembrane region" description="Helical" evidence="12">
    <location>
        <begin position="315"/>
        <end position="338"/>
    </location>
</feature>
<comment type="cofactor">
    <cofactor evidence="12">
        <name>Mn(2+)</name>
        <dbReference type="ChEBI" id="CHEBI:29035"/>
    </cofactor>
</comment>
<sequence length="356" mass="39043">MEIIAAIAISFASVFVLQPFAEKIGLVDKPNVRKKHSGAIPLVGGMAFYFATLVACMVAFPGDKTVTLFLISSAFVVFLGVLDDYHNLSVRSRIVSQVLIASIMVFGADMYIHNLGNLVGLGDIDINVAGTLLTFLAVIGAINAFNMTDGIDGLAGSLALNTFASIGILFFITDQHTFLALPVILVCAILPYLAFNLSLVPGPVKKIFMGDAGSMFIGLSVIWLLTIGTQSETPAFRTVTALWIIGIPLMDMAAIIYRRIRKGQSAFLPDRDHLHHIFLRAGFSSRQSLAIIFGLSMFYSGFGIVGEIYQLPEWFMFVSFLAIFALYCYSLVHVWKVVRFVRRQTVKRIRAKRAAP</sequence>
<dbReference type="HAMAP" id="MF_02030">
    <property type="entry name" value="WecA_Gammaproteo"/>
    <property type="match status" value="1"/>
</dbReference>
<proteinExistence type="inferred from homology"/>
<feature type="transmembrane region" description="Helical" evidence="12">
    <location>
        <begin position="39"/>
        <end position="60"/>
    </location>
</feature>
<protein>
    <recommendedName>
        <fullName evidence="12">Undecaprenyl-phosphate alpha-N-acetylglucosaminyl 1-phosphate transferase</fullName>
        <ecNumber evidence="12">2.7.8.33</ecNumber>
    </recommendedName>
    <alternativeName>
        <fullName evidence="12">UDP-GlcNAc:undecaprenyl-phosphate GlcNAc-1-phosphate transferase</fullName>
    </alternativeName>
    <alternativeName>
        <fullName evidence="12">Undecaprenyl-phosphate GlcNAc-1-phosphate transferase</fullName>
    </alternativeName>
</protein>
<accession>A0ABY7AIV2</accession>
<keyword evidence="4 12" id="KW-0328">Glycosyltransferase</keyword>
<dbReference type="Proteomes" id="UP001163726">
    <property type="component" value="Chromosome"/>
</dbReference>
<feature type="transmembrane region" description="Helical" evidence="12">
    <location>
        <begin position="178"/>
        <end position="195"/>
    </location>
</feature>
<evidence type="ECO:0000256" key="9">
    <source>
        <dbReference type="ARBA" id="ARBA00022989"/>
    </source>
</evidence>
<dbReference type="EC" id="2.7.8.33" evidence="12"/>
<evidence type="ECO:0000256" key="8">
    <source>
        <dbReference type="ARBA" id="ARBA00022985"/>
    </source>
</evidence>
<dbReference type="InterPro" id="IPR012750">
    <property type="entry name" value="ECA_WecA-rel"/>
</dbReference>
<evidence type="ECO:0000256" key="7">
    <source>
        <dbReference type="ARBA" id="ARBA00022842"/>
    </source>
</evidence>
<gene>
    <name evidence="12 13" type="primary">wecA</name>
    <name evidence="13" type="ORF">OLW01_09260</name>
</gene>